<dbReference type="STRING" id="15368.A0A2K2CQ33"/>
<evidence type="ECO:0000313" key="3">
    <source>
        <dbReference type="EMBL" id="PNT64142.1"/>
    </source>
</evidence>
<dbReference type="ExpressionAtlas" id="A0A2K2CQ33">
    <property type="expression patterns" value="baseline"/>
</dbReference>
<dbReference type="OrthoDB" id="1731741at2759"/>
<evidence type="ECO:0000256" key="1">
    <source>
        <dbReference type="ARBA" id="ARBA00022737"/>
    </source>
</evidence>
<evidence type="ECO:0000313" key="4">
    <source>
        <dbReference type="EnsemblPlants" id="PNT64142"/>
    </source>
</evidence>
<dbReference type="InParanoid" id="A0A2K2CQ33"/>
<dbReference type="GO" id="GO:0003723">
    <property type="term" value="F:RNA binding"/>
    <property type="evidence" value="ECO:0007669"/>
    <property type="project" value="InterPro"/>
</dbReference>
<reference evidence="3" key="2">
    <citation type="submission" date="2017-06" db="EMBL/GenBank/DDBJ databases">
        <title>WGS assembly of Brachypodium distachyon.</title>
        <authorList>
            <consortium name="The International Brachypodium Initiative"/>
            <person name="Lucas S."/>
            <person name="Harmon-Smith M."/>
            <person name="Lail K."/>
            <person name="Tice H."/>
            <person name="Grimwood J."/>
            <person name="Bruce D."/>
            <person name="Barry K."/>
            <person name="Shu S."/>
            <person name="Lindquist E."/>
            <person name="Wang M."/>
            <person name="Pitluck S."/>
            <person name="Vogel J.P."/>
            <person name="Garvin D.F."/>
            <person name="Mockler T.C."/>
            <person name="Schmutz J."/>
            <person name="Rokhsar D."/>
            <person name="Bevan M.W."/>
        </authorList>
    </citation>
    <scope>NUCLEOTIDE SEQUENCE</scope>
    <source>
        <strain evidence="3">Bd21</strain>
    </source>
</reference>
<dbReference type="InterPro" id="IPR011990">
    <property type="entry name" value="TPR-like_helical_dom_sf"/>
</dbReference>
<dbReference type="Gramene" id="PNT64142">
    <property type="protein sequence ID" value="PNT64142"/>
    <property type="gene ID" value="BRADI_4g25000v3"/>
</dbReference>
<dbReference type="PANTHER" id="PTHR47926">
    <property type="entry name" value="PENTATRICOPEPTIDE REPEAT-CONTAINING PROTEIN"/>
    <property type="match status" value="1"/>
</dbReference>
<reference evidence="3 4" key="1">
    <citation type="journal article" date="2010" name="Nature">
        <title>Genome sequencing and analysis of the model grass Brachypodium distachyon.</title>
        <authorList>
            <consortium name="International Brachypodium Initiative"/>
        </authorList>
    </citation>
    <scope>NUCLEOTIDE SEQUENCE [LARGE SCALE GENOMIC DNA]</scope>
    <source>
        <strain evidence="3 4">Bd21</strain>
    </source>
</reference>
<keyword evidence="5" id="KW-1185">Reference proteome</keyword>
<dbReference type="GO" id="GO:0009451">
    <property type="term" value="P:RNA modification"/>
    <property type="evidence" value="ECO:0000318"/>
    <property type="project" value="GO_Central"/>
</dbReference>
<dbReference type="EMBL" id="CM000883">
    <property type="protein sequence ID" value="PNT64142.1"/>
    <property type="molecule type" value="Genomic_DNA"/>
</dbReference>
<evidence type="ECO:0000313" key="5">
    <source>
        <dbReference type="Proteomes" id="UP000008810"/>
    </source>
</evidence>
<dbReference type="AlphaFoldDB" id="A0A2K2CQ33"/>
<proteinExistence type="predicted"/>
<keyword evidence="2" id="KW-0809">Transit peptide</keyword>
<name>A0A2K2CQ33_BRADI</name>
<dbReference type="EnsemblPlants" id="PNT64142">
    <property type="protein sequence ID" value="PNT64142"/>
    <property type="gene ID" value="BRADI_4g25000v3"/>
</dbReference>
<dbReference type="InterPro" id="IPR046960">
    <property type="entry name" value="PPR_At4g14850-like_plant"/>
</dbReference>
<evidence type="ECO:0000256" key="2">
    <source>
        <dbReference type="ARBA" id="ARBA00022946"/>
    </source>
</evidence>
<evidence type="ECO:0008006" key="6">
    <source>
        <dbReference type="Google" id="ProtNLM"/>
    </source>
</evidence>
<organism evidence="3">
    <name type="scientific">Brachypodium distachyon</name>
    <name type="common">Purple false brome</name>
    <name type="synonym">Trachynia distachya</name>
    <dbReference type="NCBI Taxonomy" id="15368"/>
    <lineage>
        <taxon>Eukaryota</taxon>
        <taxon>Viridiplantae</taxon>
        <taxon>Streptophyta</taxon>
        <taxon>Embryophyta</taxon>
        <taxon>Tracheophyta</taxon>
        <taxon>Spermatophyta</taxon>
        <taxon>Magnoliopsida</taxon>
        <taxon>Liliopsida</taxon>
        <taxon>Poales</taxon>
        <taxon>Poaceae</taxon>
        <taxon>BOP clade</taxon>
        <taxon>Pooideae</taxon>
        <taxon>Stipodae</taxon>
        <taxon>Brachypodieae</taxon>
        <taxon>Brachypodium</taxon>
    </lineage>
</organism>
<dbReference type="Gene3D" id="1.25.40.10">
    <property type="entry name" value="Tetratricopeptide repeat domain"/>
    <property type="match status" value="2"/>
</dbReference>
<dbReference type="Pfam" id="PF01535">
    <property type="entry name" value="PPR"/>
    <property type="match status" value="3"/>
</dbReference>
<dbReference type="InterPro" id="IPR002885">
    <property type="entry name" value="PPR_rpt"/>
</dbReference>
<dbReference type="Proteomes" id="UP000008810">
    <property type="component" value="Chromosome 4"/>
</dbReference>
<keyword evidence="1" id="KW-0677">Repeat</keyword>
<protein>
    <recommendedName>
        <fullName evidence="6">Pentacotripeptide-repeat region of PRORP domain-containing protein</fullName>
    </recommendedName>
</protein>
<gene>
    <name evidence="3" type="ORF">BRADI_4g25000v3</name>
</gene>
<reference evidence="4" key="3">
    <citation type="submission" date="2018-08" db="UniProtKB">
        <authorList>
            <consortium name="EnsemblPlants"/>
        </authorList>
    </citation>
    <scope>IDENTIFICATION</scope>
    <source>
        <strain evidence="4">cv. Bd21</strain>
    </source>
</reference>
<dbReference type="FunCoup" id="A0A2K2CQ33">
    <property type="interactions" value="437"/>
</dbReference>
<accession>A0A2K2CQ33</accession>
<sequence length="190" mass="20051">MRRQYAELLRGAAAQPSLPLVASLHAASLRRAAVPAAALIHAYSACGDPAAARSLFDGLPAQDQTLSARTALASAMSAHGRCSEALALFRGVEGEMDDRAVTVALAAAGLVVEGRALFARVPRPALQHYTCMVEMLGRAGLVDEAEGLLARVEARPDRVICGVLLAACRVHGRVDVAERVDRLMRKYGIA</sequence>